<gene>
    <name evidence="1" type="ORF">ZOSMA_1G00390</name>
</gene>
<organism evidence="1 2">
    <name type="scientific">Zostera marina</name>
    <name type="common">Eelgrass</name>
    <dbReference type="NCBI Taxonomy" id="29655"/>
    <lineage>
        <taxon>Eukaryota</taxon>
        <taxon>Viridiplantae</taxon>
        <taxon>Streptophyta</taxon>
        <taxon>Embryophyta</taxon>
        <taxon>Tracheophyta</taxon>
        <taxon>Spermatophyta</taxon>
        <taxon>Magnoliopsida</taxon>
        <taxon>Liliopsida</taxon>
        <taxon>Zosteraceae</taxon>
        <taxon>Zostera</taxon>
    </lineage>
</organism>
<accession>A0A0K9PLY2</accession>
<dbReference type="Proteomes" id="UP000036987">
    <property type="component" value="Unassembled WGS sequence"/>
</dbReference>
<dbReference type="EMBL" id="LFYR01000729">
    <property type="protein sequence ID" value="KMZ70068.1"/>
    <property type="molecule type" value="Genomic_DNA"/>
</dbReference>
<reference evidence="2" key="1">
    <citation type="journal article" date="2016" name="Nature">
        <title>The genome of the seagrass Zostera marina reveals angiosperm adaptation to the sea.</title>
        <authorList>
            <person name="Olsen J.L."/>
            <person name="Rouze P."/>
            <person name="Verhelst B."/>
            <person name="Lin Y.-C."/>
            <person name="Bayer T."/>
            <person name="Collen J."/>
            <person name="Dattolo E."/>
            <person name="De Paoli E."/>
            <person name="Dittami S."/>
            <person name="Maumus F."/>
            <person name="Michel G."/>
            <person name="Kersting A."/>
            <person name="Lauritano C."/>
            <person name="Lohaus R."/>
            <person name="Toepel M."/>
            <person name="Tonon T."/>
            <person name="Vanneste K."/>
            <person name="Amirebrahimi M."/>
            <person name="Brakel J."/>
            <person name="Bostroem C."/>
            <person name="Chovatia M."/>
            <person name="Grimwood J."/>
            <person name="Jenkins J.W."/>
            <person name="Jueterbock A."/>
            <person name="Mraz A."/>
            <person name="Stam W.T."/>
            <person name="Tice H."/>
            <person name="Bornberg-Bauer E."/>
            <person name="Green P.J."/>
            <person name="Pearson G.A."/>
            <person name="Procaccini G."/>
            <person name="Duarte C.M."/>
            <person name="Schmutz J."/>
            <person name="Reusch T.B.H."/>
            <person name="Van de Peer Y."/>
        </authorList>
    </citation>
    <scope>NUCLEOTIDE SEQUENCE [LARGE SCALE GENOMIC DNA]</scope>
    <source>
        <strain evidence="2">cv. Finnish</strain>
    </source>
</reference>
<dbReference type="PANTHER" id="PTHR36806">
    <property type="entry name" value="ADENINE PHOSPHORIBOSYLTRANSFERASE"/>
    <property type="match status" value="1"/>
</dbReference>
<evidence type="ECO:0000313" key="1">
    <source>
        <dbReference type="EMBL" id="KMZ70068.1"/>
    </source>
</evidence>
<sequence length="206" mass="23094">MIHQRRFSVILVLFVFILIQSSAYLTTLPTLLSLSHSLLLRVAIARTSRNDLSGAARVRSIAEKLDFLRPRDGIWSLAWDYCRNYLWRGVGAGGIPMEELGTTVREIAIMVGEFVSLRSDRERAVWGVRNYGKVTARLKKVVSGLKLGFSQSGAVRELLLIIQKEIVEGDLVKDCLEIGSKDLEGMVRIAVDLFFSPSHFGTDRDL</sequence>
<name>A0A0K9PLY2_ZOSMR</name>
<protein>
    <submittedName>
        <fullName evidence="1">Uncharacterized protein</fullName>
    </submittedName>
</protein>
<proteinExistence type="predicted"/>
<dbReference type="OMA" id="NYAWREL"/>
<keyword evidence="2" id="KW-1185">Reference proteome</keyword>
<dbReference type="AlphaFoldDB" id="A0A0K9PLY2"/>
<comment type="caution">
    <text evidence="1">The sequence shown here is derived from an EMBL/GenBank/DDBJ whole genome shotgun (WGS) entry which is preliminary data.</text>
</comment>
<dbReference type="OrthoDB" id="641593at2759"/>
<evidence type="ECO:0000313" key="2">
    <source>
        <dbReference type="Proteomes" id="UP000036987"/>
    </source>
</evidence>